<evidence type="ECO:0000256" key="1">
    <source>
        <dbReference type="ARBA" id="ARBA00010699"/>
    </source>
</evidence>
<dbReference type="GO" id="GO:0004479">
    <property type="term" value="F:methionyl-tRNA formyltransferase activity"/>
    <property type="evidence" value="ECO:0007669"/>
    <property type="project" value="TreeGrafter"/>
</dbReference>
<evidence type="ECO:0000259" key="4">
    <source>
        <dbReference type="Pfam" id="PF00551"/>
    </source>
</evidence>
<feature type="domain" description="Formyl transferase C-terminal" evidence="5">
    <location>
        <begin position="189"/>
        <end position="278"/>
    </location>
</feature>
<comment type="similarity">
    <text evidence="1">Belongs to the Fmt family.</text>
</comment>
<evidence type="ECO:0000313" key="7">
    <source>
        <dbReference type="Proteomes" id="UP000603434"/>
    </source>
</evidence>
<dbReference type="AlphaFoldDB" id="A0A8J6NU32"/>
<evidence type="ECO:0000256" key="3">
    <source>
        <dbReference type="ARBA" id="ARBA00022917"/>
    </source>
</evidence>
<dbReference type="Pfam" id="PF00551">
    <property type="entry name" value="Formyl_trans_N"/>
    <property type="match status" value="1"/>
</dbReference>
<dbReference type="SUPFAM" id="SSF50486">
    <property type="entry name" value="FMT C-terminal domain-like"/>
    <property type="match status" value="1"/>
</dbReference>
<dbReference type="InterPro" id="IPR011034">
    <property type="entry name" value="Formyl_transferase-like_C_sf"/>
</dbReference>
<accession>A0A8J6NU32</accession>
<feature type="non-terminal residue" evidence="6">
    <location>
        <position position="1"/>
    </location>
</feature>
<proteinExistence type="inferred from homology"/>
<dbReference type="PANTHER" id="PTHR11138">
    <property type="entry name" value="METHIONYL-TRNA FORMYLTRANSFERASE"/>
    <property type="match status" value="1"/>
</dbReference>
<sequence>SLLERGEDIVAVYAPPDRSGGRTDPLKDAAVAKKNPVYQPSTYKDDQVFAEYKALKPDLTVMAFVTDIIPARFFDVPTYGTINYHPSLLPRHRGASAINWAVIMGDTKTGLSIFWPDGGIDTGLILLQKEIDIGPDDTTGALYFNHLFPMGVEAILESIDLVKEGRAPKIPQDEAEATYEPPCDDRVAGIDWSKPGLEVYNLVRGCDPQPGAYVLFKDEKVRFYGPKFVEKSHDKTPGTILQIDNQGMQVAVSGGRLLVSRIKAGKGAKVAAAEFAAEKGLNVGDRLVQ</sequence>
<dbReference type="SUPFAM" id="SSF53328">
    <property type="entry name" value="Formyltransferase"/>
    <property type="match status" value="1"/>
</dbReference>
<evidence type="ECO:0000259" key="5">
    <source>
        <dbReference type="Pfam" id="PF02911"/>
    </source>
</evidence>
<dbReference type="GO" id="GO:0005829">
    <property type="term" value="C:cytosol"/>
    <property type="evidence" value="ECO:0007669"/>
    <property type="project" value="TreeGrafter"/>
</dbReference>
<evidence type="ECO:0000256" key="2">
    <source>
        <dbReference type="ARBA" id="ARBA00022679"/>
    </source>
</evidence>
<reference evidence="6 7" key="1">
    <citation type="submission" date="2020-08" db="EMBL/GenBank/DDBJ databases">
        <title>Bridging the membrane lipid divide: bacteria of the FCB group superphylum have the potential to synthesize archaeal ether lipids.</title>
        <authorList>
            <person name="Villanueva L."/>
            <person name="Von Meijenfeldt F.A.B."/>
            <person name="Westbye A.B."/>
            <person name="Yadav S."/>
            <person name="Hopmans E.C."/>
            <person name="Dutilh B.E."/>
            <person name="Sinninghe Damste J.S."/>
        </authorList>
    </citation>
    <scope>NUCLEOTIDE SEQUENCE [LARGE SCALE GENOMIC DNA]</scope>
    <source>
        <strain evidence="6">NIOZ-UU30</strain>
    </source>
</reference>
<dbReference type="InterPro" id="IPR002376">
    <property type="entry name" value="Formyl_transf_N"/>
</dbReference>
<dbReference type="Pfam" id="PF02911">
    <property type="entry name" value="Formyl_trans_C"/>
    <property type="match status" value="1"/>
</dbReference>
<gene>
    <name evidence="6" type="ORF">H8E23_15020</name>
</gene>
<dbReference type="EMBL" id="JACNJH010000210">
    <property type="protein sequence ID" value="MBC8362695.1"/>
    <property type="molecule type" value="Genomic_DNA"/>
</dbReference>
<dbReference type="InterPro" id="IPR036477">
    <property type="entry name" value="Formyl_transf_N_sf"/>
</dbReference>
<name>A0A8J6NU32_9BACT</name>
<dbReference type="InterPro" id="IPR044135">
    <property type="entry name" value="Met-tRNA-FMT_C"/>
</dbReference>
<organism evidence="6 7">
    <name type="scientific">Candidatus Desulfatibia profunda</name>
    <dbReference type="NCBI Taxonomy" id="2841695"/>
    <lineage>
        <taxon>Bacteria</taxon>
        <taxon>Pseudomonadati</taxon>
        <taxon>Thermodesulfobacteriota</taxon>
        <taxon>Desulfobacteria</taxon>
        <taxon>Desulfobacterales</taxon>
        <taxon>Desulfobacterales incertae sedis</taxon>
        <taxon>Candidatus Desulfatibia</taxon>
    </lineage>
</organism>
<keyword evidence="3" id="KW-0648">Protein biosynthesis</keyword>
<comment type="caution">
    <text evidence="6">The sequence shown here is derived from an EMBL/GenBank/DDBJ whole genome shotgun (WGS) entry which is preliminary data.</text>
</comment>
<dbReference type="CDD" id="cd08704">
    <property type="entry name" value="Met_tRNA_FMT_C"/>
    <property type="match status" value="1"/>
</dbReference>
<dbReference type="Proteomes" id="UP000603434">
    <property type="component" value="Unassembled WGS sequence"/>
</dbReference>
<protein>
    <submittedName>
        <fullName evidence="6">Methionyl-tRNA formyltransferase</fullName>
    </submittedName>
</protein>
<keyword evidence="2" id="KW-0808">Transferase</keyword>
<dbReference type="PANTHER" id="PTHR11138:SF5">
    <property type="entry name" value="METHIONYL-TRNA FORMYLTRANSFERASE, MITOCHONDRIAL"/>
    <property type="match status" value="1"/>
</dbReference>
<feature type="domain" description="Formyl transferase N-terminal" evidence="4">
    <location>
        <begin position="8"/>
        <end position="143"/>
    </location>
</feature>
<dbReference type="Gene3D" id="3.40.50.12230">
    <property type="match status" value="1"/>
</dbReference>
<evidence type="ECO:0000313" key="6">
    <source>
        <dbReference type="EMBL" id="MBC8362695.1"/>
    </source>
</evidence>
<dbReference type="InterPro" id="IPR005793">
    <property type="entry name" value="Formyl_trans_C"/>
</dbReference>